<evidence type="ECO:0000256" key="6">
    <source>
        <dbReference type="ARBA" id="ARBA00022833"/>
    </source>
</evidence>
<feature type="domain" description="C2H2-type" evidence="16">
    <location>
        <begin position="59"/>
        <end position="88"/>
    </location>
</feature>
<organism evidence="17 18">
    <name type="scientific">Stachybotrys chlorohalonatus (strain IBT 40285)</name>
    <dbReference type="NCBI Taxonomy" id="1283841"/>
    <lineage>
        <taxon>Eukaryota</taxon>
        <taxon>Fungi</taxon>
        <taxon>Dikarya</taxon>
        <taxon>Ascomycota</taxon>
        <taxon>Pezizomycotina</taxon>
        <taxon>Sordariomycetes</taxon>
        <taxon>Hypocreomycetidae</taxon>
        <taxon>Hypocreales</taxon>
        <taxon>Stachybotryaceae</taxon>
        <taxon>Stachybotrys</taxon>
    </lineage>
</organism>
<name>A0A084QUR4_STAC4</name>
<feature type="region of interest" description="Disordered" evidence="15">
    <location>
        <begin position="51"/>
        <end position="142"/>
    </location>
</feature>
<dbReference type="PANTHER" id="PTHR47428:SF1">
    <property type="entry name" value="REGULATORY PROTEIN MIG1-RELATED"/>
    <property type="match status" value="1"/>
</dbReference>
<keyword evidence="8" id="KW-0238">DNA-binding</keyword>
<dbReference type="EMBL" id="KL660108">
    <property type="protein sequence ID" value="KFA67699.1"/>
    <property type="molecule type" value="Genomic_DNA"/>
</dbReference>
<evidence type="ECO:0000256" key="1">
    <source>
        <dbReference type="ARBA" id="ARBA00004123"/>
    </source>
</evidence>
<evidence type="ECO:0000256" key="13">
    <source>
        <dbReference type="ARBA" id="ARBA00077756"/>
    </source>
</evidence>
<evidence type="ECO:0000256" key="14">
    <source>
        <dbReference type="PROSITE-ProRule" id="PRU00042"/>
    </source>
</evidence>
<evidence type="ECO:0000256" key="8">
    <source>
        <dbReference type="ARBA" id="ARBA00023125"/>
    </source>
</evidence>
<dbReference type="PANTHER" id="PTHR47428">
    <property type="entry name" value="REGULATORY PROTEIN MIG1-RELATED"/>
    <property type="match status" value="1"/>
</dbReference>
<sequence length="373" mass="40957">MATAAVTVIKPNGPLPGVQATESSTELPRPYKCPLCDKAFHRLEHQTRHIRTHTGEKPHACQFPGCSKKFSRSDELTRHSRIHNNPNSRRGHKQQQQQQHHHHQGLAPHMHPDNMMAPPPAPKTIRSAPTSTLASPNVSPPHSFSTYVPPSVVHQYNRSGDISLLAKAATQVERETLSTPPNHASRHHPYYSHGTPNSRSSLSAYHMSRSHSDDHGDDHYNGALRHAKRSRPNSPNSTAPSSPTFSHDSLSPTPDHTPLATPAHSPRLRPFTGYELPSLRNLSLHHNTTPALAPMEPHFDHPQFSTPPVTSAPRSGMSLTDIISRPDGTQRKLPVPQVPKVAVQDMLSDNGYPQSGRSSTTGSLAGGDLMDRM</sequence>
<feature type="compositionally biased region" description="Polar residues" evidence="15">
    <location>
        <begin position="127"/>
        <end position="142"/>
    </location>
</feature>
<evidence type="ECO:0000256" key="5">
    <source>
        <dbReference type="ARBA" id="ARBA00022771"/>
    </source>
</evidence>
<evidence type="ECO:0000256" key="4">
    <source>
        <dbReference type="ARBA" id="ARBA00022737"/>
    </source>
</evidence>
<feature type="compositionally biased region" description="Low complexity" evidence="15">
    <location>
        <begin position="232"/>
        <end position="246"/>
    </location>
</feature>
<dbReference type="HOGENOM" id="CLU_036230_0_0_1"/>
<comment type="function">
    <text evidence="12">Involved in carbon catabolite repression. Represses the transcription of a number of genes by binding to a GC-rich region in their promoter.</text>
</comment>
<reference evidence="17 18" key="1">
    <citation type="journal article" date="2014" name="BMC Genomics">
        <title>Comparative genome sequencing reveals chemotype-specific gene clusters in the toxigenic black mold Stachybotrys.</title>
        <authorList>
            <person name="Semeiks J."/>
            <person name="Borek D."/>
            <person name="Otwinowski Z."/>
            <person name="Grishin N.V."/>
        </authorList>
    </citation>
    <scope>NUCLEOTIDE SEQUENCE [LARGE SCALE GENOMIC DNA]</scope>
    <source>
        <strain evidence="17 18">IBT 40285</strain>
    </source>
</reference>
<keyword evidence="5 14" id="KW-0863">Zinc-finger</keyword>
<keyword evidence="10" id="KW-0539">Nucleus</keyword>
<keyword evidence="2" id="KW-0678">Repressor</keyword>
<dbReference type="PROSITE" id="PS00028">
    <property type="entry name" value="ZINC_FINGER_C2H2_1"/>
    <property type="match status" value="2"/>
</dbReference>
<keyword evidence="4" id="KW-0677">Repeat</keyword>
<evidence type="ECO:0000256" key="10">
    <source>
        <dbReference type="ARBA" id="ARBA00023242"/>
    </source>
</evidence>
<feature type="region of interest" description="Disordered" evidence="15">
    <location>
        <begin position="171"/>
        <end position="272"/>
    </location>
</feature>
<dbReference type="FunFam" id="3.30.160.60:FF:000089">
    <property type="entry name" value="DNA-binding protein creA"/>
    <property type="match status" value="1"/>
</dbReference>
<dbReference type="GO" id="GO:0000433">
    <property type="term" value="P:carbon catabolite repression of transcription from RNA polymerase II promoter by glucose"/>
    <property type="evidence" value="ECO:0007669"/>
    <property type="project" value="TreeGrafter"/>
</dbReference>
<feature type="compositionally biased region" description="Basic and acidic residues" evidence="15">
    <location>
        <begin position="210"/>
        <end position="220"/>
    </location>
</feature>
<evidence type="ECO:0000313" key="18">
    <source>
        <dbReference type="Proteomes" id="UP000028524"/>
    </source>
</evidence>
<dbReference type="FunFam" id="3.30.160.60:FF:000152">
    <property type="entry name" value="DNA-binding protein creA"/>
    <property type="match status" value="1"/>
</dbReference>
<evidence type="ECO:0000256" key="11">
    <source>
        <dbReference type="ARBA" id="ARBA00038023"/>
    </source>
</evidence>
<dbReference type="InterPro" id="IPR036236">
    <property type="entry name" value="Znf_C2H2_sf"/>
</dbReference>
<dbReference type="OMA" id="YHMARSH"/>
<evidence type="ECO:0000313" key="17">
    <source>
        <dbReference type="EMBL" id="KFA67699.1"/>
    </source>
</evidence>
<dbReference type="Proteomes" id="UP000028524">
    <property type="component" value="Unassembled WGS sequence"/>
</dbReference>
<feature type="region of interest" description="Disordered" evidence="15">
    <location>
        <begin position="348"/>
        <end position="373"/>
    </location>
</feature>
<keyword evidence="7" id="KW-0805">Transcription regulation</keyword>
<keyword evidence="9" id="KW-0804">Transcription</keyword>
<feature type="compositionally biased region" description="Polar residues" evidence="15">
    <location>
        <begin position="351"/>
        <end position="363"/>
    </location>
</feature>
<keyword evidence="6" id="KW-0862">Zinc</keyword>
<dbReference type="GO" id="GO:0005737">
    <property type="term" value="C:cytoplasm"/>
    <property type="evidence" value="ECO:0007669"/>
    <property type="project" value="TreeGrafter"/>
</dbReference>
<dbReference type="GO" id="GO:0000978">
    <property type="term" value="F:RNA polymerase II cis-regulatory region sequence-specific DNA binding"/>
    <property type="evidence" value="ECO:0007669"/>
    <property type="project" value="TreeGrafter"/>
</dbReference>
<feature type="compositionally biased region" description="Polar residues" evidence="15">
    <location>
        <begin position="194"/>
        <end position="203"/>
    </location>
</feature>
<dbReference type="FunCoup" id="A0A084QUR4">
    <property type="interactions" value="1012"/>
</dbReference>
<protein>
    <recommendedName>
        <fullName evidence="13">Carbon catabolite repressor</fullName>
    </recommendedName>
</protein>
<dbReference type="InterPro" id="IPR051007">
    <property type="entry name" value="creA/MIG_C2H2-ZnF"/>
</dbReference>
<dbReference type="InParanoid" id="A0A084QUR4"/>
<keyword evidence="3" id="KW-0479">Metal-binding</keyword>
<evidence type="ECO:0000256" key="2">
    <source>
        <dbReference type="ARBA" id="ARBA00022491"/>
    </source>
</evidence>
<evidence type="ECO:0000256" key="3">
    <source>
        <dbReference type="ARBA" id="ARBA00022723"/>
    </source>
</evidence>
<feature type="compositionally biased region" description="Basic residues" evidence="15">
    <location>
        <begin position="89"/>
        <end position="104"/>
    </location>
</feature>
<feature type="domain" description="C2H2-type" evidence="16">
    <location>
        <begin position="31"/>
        <end position="58"/>
    </location>
</feature>
<evidence type="ECO:0000256" key="7">
    <source>
        <dbReference type="ARBA" id="ARBA00023015"/>
    </source>
</evidence>
<dbReference type="SUPFAM" id="SSF57667">
    <property type="entry name" value="beta-beta-alpha zinc fingers"/>
    <property type="match status" value="1"/>
</dbReference>
<keyword evidence="18" id="KW-1185">Reference proteome</keyword>
<dbReference type="SMART" id="SM00355">
    <property type="entry name" value="ZnF_C2H2"/>
    <property type="match status" value="2"/>
</dbReference>
<dbReference type="InterPro" id="IPR013087">
    <property type="entry name" value="Znf_C2H2_type"/>
</dbReference>
<dbReference type="GO" id="GO:0043609">
    <property type="term" value="P:regulation of carbon utilization"/>
    <property type="evidence" value="ECO:0007669"/>
    <property type="project" value="UniProtKB-ARBA"/>
</dbReference>
<dbReference type="STRING" id="1283841.A0A084QUR4"/>
<accession>A0A084QUR4</accession>
<dbReference type="AlphaFoldDB" id="A0A084QUR4"/>
<comment type="similarity">
    <text evidence="11">Belongs to the creA/MIG C2H2-type zinc-finger protein family.</text>
</comment>
<comment type="subcellular location">
    <subcellularLocation>
        <location evidence="1">Nucleus</location>
    </subcellularLocation>
</comment>
<evidence type="ECO:0000256" key="9">
    <source>
        <dbReference type="ARBA" id="ARBA00023163"/>
    </source>
</evidence>
<dbReference type="GO" id="GO:0008270">
    <property type="term" value="F:zinc ion binding"/>
    <property type="evidence" value="ECO:0007669"/>
    <property type="project" value="UniProtKB-KW"/>
</dbReference>
<evidence type="ECO:0000259" key="16">
    <source>
        <dbReference type="PROSITE" id="PS50157"/>
    </source>
</evidence>
<evidence type="ECO:0000256" key="12">
    <source>
        <dbReference type="ARBA" id="ARBA00054824"/>
    </source>
</evidence>
<proteinExistence type="inferred from homology"/>
<dbReference type="PROSITE" id="PS50157">
    <property type="entry name" value="ZINC_FINGER_C2H2_2"/>
    <property type="match status" value="2"/>
</dbReference>
<dbReference type="Pfam" id="PF00096">
    <property type="entry name" value="zf-C2H2"/>
    <property type="match status" value="2"/>
</dbReference>
<dbReference type="Gene3D" id="3.30.160.60">
    <property type="entry name" value="Classic Zinc Finger"/>
    <property type="match status" value="2"/>
</dbReference>
<evidence type="ECO:0000256" key="15">
    <source>
        <dbReference type="SAM" id="MobiDB-lite"/>
    </source>
</evidence>
<dbReference type="OrthoDB" id="654211at2759"/>
<gene>
    <name evidence="17" type="ORF">S40285_00920</name>
</gene>
<dbReference type="GO" id="GO:0005634">
    <property type="term" value="C:nucleus"/>
    <property type="evidence" value="ECO:0007669"/>
    <property type="project" value="UniProtKB-SubCell"/>
</dbReference>